<dbReference type="Proteomes" id="UP001057753">
    <property type="component" value="Unassembled WGS sequence"/>
</dbReference>
<evidence type="ECO:0000256" key="3">
    <source>
        <dbReference type="ARBA" id="ARBA00036002"/>
    </source>
</evidence>
<evidence type="ECO:0000256" key="4">
    <source>
        <dbReference type="ARBA" id="ARBA00038381"/>
    </source>
</evidence>
<gene>
    <name evidence="9" type="ORF">HXA33_10725</name>
</gene>
<dbReference type="SUPFAM" id="SSF54637">
    <property type="entry name" value="Thioesterase/thiol ester dehydrase-isomerase"/>
    <property type="match status" value="1"/>
</dbReference>
<dbReference type="CDD" id="cd03443">
    <property type="entry name" value="PaaI_thioesterase"/>
    <property type="match status" value="1"/>
</dbReference>
<evidence type="ECO:0000256" key="6">
    <source>
        <dbReference type="ARBA" id="ARBA00040062"/>
    </source>
</evidence>
<sequence length="144" mass="15989">MDEKIMINKTKKAVQAHNNASPDLFLYSLMDFEFIYDEKEETVTLVVPITDVMYNQLGYIHGGIMAYIADTAMGHLCAAFNNEPSVTLELKTQFIKTATSGTLTAKASFIKKGGHVQFVECTIHNDKAQLLNKITGTFYSQGKA</sequence>
<evidence type="ECO:0000256" key="1">
    <source>
        <dbReference type="ARBA" id="ARBA00022801"/>
    </source>
</evidence>
<keyword evidence="10" id="KW-1185">Reference proteome</keyword>
<comment type="catalytic activity">
    <reaction evidence="2">
        <text>a fatty acyl-CoA + H2O = a fatty acid + CoA + H(+)</text>
        <dbReference type="Rhea" id="RHEA:16781"/>
        <dbReference type="ChEBI" id="CHEBI:15377"/>
        <dbReference type="ChEBI" id="CHEBI:15378"/>
        <dbReference type="ChEBI" id="CHEBI:28868"/>
        <dbReference type="ChEBI" id="CHEBI:57287"/>
        <dbReference type="ChEBI" id="CHEBI:77636"/>
        <dbReference type="EC" id="3.1.2.20"/>
    </reaction>
</comment>
<dbReference type="RefSeq" id="WP_257821485.1">
    <property type="nucleotide sequence ID" value="NZ_JABXYM010000001.1"/>
</dbReference>
<evidence type="ECO:0000256" key="7">
    <source>
        <dbReference type="ARBA" id="ARBA00048062"/>
    </source>
</evidence>
<dbReference type="Gene3D" id="3.10.129.10">
    <property type="entry name" value="Hotdog Thioesterase"/>
    <property type="match status" value="1"/>
</dbReference>
<comment type="catalytic activity">
    <reaction evidence="3">
        <text>a long-chain fatty acyl-CoA + H2O = a long-chain fatty acid + CoA + H(+)</text>
        <dbReference type="Rhea" id="RHEA:67680"/>
        <dbReference type="ChEBI" id="CHEBI:15377"/>
        <dbReference type="ChEBI" id="CHEBI:15378"/>
        <dbReference type="ChEBI" id="CHEBI:57287"/>
        <dbReference type="ChEBI" id="CHEBI:57560"/>
        <dbReference type="ChEBI" id="CHEBI:83139"/>
    </reaction>
</comment>
<dbReference type="AlphaFoldDB" id="A0A9Q4B2Y7"/>
<comment type="similarity">
    <text evidence="4">Belongs to the YigI thioesterase family.</text>
</comment>
<dbReference type="InterPro" id="IPR003736">
    <property type="entry name" value="PAAI_dom"/>
</dbReference>
<proteinExistence type="inferred from homology"/>
<protein>
    <recommendedName>
        <fullName evidence="6">Medium/long-chain acyl-CoA thioesterase YigI</fullName>
        <ecNumber evidence="5">3.1.2.20</ecNumber>
    </recommendedName>
</protein>
<accession>A0A9Q4B2Y7</accession>
<evidence type="ECO:0000313" key="10">
    <source>
        <dbReference type="Proteomes" id="UP001057753"/>
    </source>
</evidence>
<dbReference type="InterPro" id="IPR006683">
    <property type="entry name" value="Thioestr_dom"/>
</dbReference>
<evidence type="ECO:0000256" key="5">
    <source>
        <dbReference type="ARBA" id="ARBA00038894"/>
    </source>
</evidence>
<dbReference type="InterPro" id="IPR029069">
    <property type="entry name" value="HotDog_dom_sf"/>
</dbReference>
<keyword evidence="1" id="KW-0378">Hydrolase</keyword>
<reference evidence="9" key="1">
    <citation type="submission" date="2020-06" db="EMBL/GenBank/DDBJ databases">
        <title>Insight into the genomes of haloalkaliphilic bacilli from Kenyan soda lakes.</title>
        <authorList>
            <person name="Mwirichia R."/>
            <person name="Villamizar G.C."/>
            <person name="Poehlein A."/>
            <person name="Mugweru J."/>
            <person name="Kipnyargis A."/>
            <person name="Kiplimo D."/>
            <person name="Orwa P."/>
            <person name="Daniel R."/>
        </authorList>
    </citation>
    <scope>NUCLEOTIDE SEQUENCE</scope>
    <source>
        <strain evidence="9">B1096_S55</strain>
    </source>
</reference>
<dbReference type="PANTHER" id="PTHR43240">
    <property type="entry name" value="1,4-DIHYDROXY-2-NAPHTHOYL-COA THIOESTERASE 1"/>
    <property type="match status" value="1"/>
</dbReference>
<dbReference type="GO" id="GO:0047617">
    <property type="term" value="F:fatty acyl-CoA hydrolase activity"/>
    <property type="evidence" value="ECO:0007669"/>
    <property type="project" value="UniProtKB-EC"/>
</dbReference>
<dbReference type="EC" id="3.1.2.20" evidence="5"/>
<organism evidence="9 10">
    <name type="scientific">Salipaludibacillus agaradhaerens</name>
    <name type="common">Bacillus agaradhaerens</name>
    <dbReference type="NCBI Taxonomy" id="76935"/>
    <lineage>
        <taxon>Bacteria</taxon>
        <taxon>Bacillati</taxon>
        <taxon>Bacillota</taxon>
        <taxon>Bacilli</taxon>
        <taxon>Bacillales</taxon>
        <taxon>Bacillaceae</taxon>
    </lineage>
</organism>
<dbReference type="NCBIfam" id="TIGR00369">
    <property type="entry name" value="unchar_dom_1"/>
    <property type="match status" value="1"/>
</dbReference>
<dbReference type="Pfam" id="PF03061">
    <property type="entry name" value="4HBT"/>
    <property type="match status" value="1"/>
</dbReference>
<dbReference type="EMBL" id="JABXYM010000001">
    <property type="protein sequence ID" value="MCR6097032.1"/>
    <property type="molecule type" value="Genomic_DNA"/>
</dbReference>
<evidence type="ECO:0000313" key="9">
    <source>
        <dbReference type="EMBL" id="MCR6097032.1"/>
    </source>
</evidence>
<evidence type="ECO:0000259" key="8">
    <source>
        <dbReference type="Pfam" id="PF03061"/>
    </source>
</evidence>
<comment type="catalytic activity">
    <reaction evidence="7">
        <text>a medium-chain fatty acyl-CoA + H2O = a medium-chain fatty acid + CoA + H(+)</text>
        <dbReference type="Rhea" id="RHEA:68184"/>
        <dbReference type="ChEBI" id="CHEBI:15377"/>
        <dbReference type="ChEBI" id="CHEBI:15378"/>
        <dbReference type="ChEBI" id="CHEBI:57287"/>
        <dbReference type="ChEBI" id="CHEBI:59558"/>
        <dbReference type="ChEBI" id="CHEBI:90546"/>
    </reaction>
</comment>
<feature type="domain" description="Thioesterase" evidence="8">
    <location>
        <begin position="58"/>
        <end position="129"/>
    </location>
</feature>
<evidence type="ECO:0000256" key="2">
    <source>
        <dbReference type="ARBA" id="ARBA00035880"/>
    </source>
</evidence>
<dbReference type="PANTHER" id="PTHR43240:SF20">
    <property type="entry name" value="MEDIUM_LONG-CHAIN ACYL-COA THIOESTERASE YIGI"/>
    <property type="match status" value="1"/>
</dbReference>
<comment type="caution">
    <text evidence="9">The sequence shown here is derived from an EMBL/GenBank/DDBJ whole genome shotgun (WGS) entry which is preliminary data.</text>
</comment>
<name>A0A9Q4B2Y7_SALAG</name>